<feature type="compositionally biased region" description="Basic and acidic residues" evidence="1">
    <location>
        <begin position="36"/>
        <end position="52"/>
    </location>
</feature>
<dbReference type="RefSeq" id="WP_075044561.1">
    <property type="nucleotide sequence ID" value="NZ_CP018743.1"/>
</dbReference>
<dbReference type="Proteomes" id="UP000185146">
    <property type="component" value="Chromosome"/>
</dbReference>
<dbReference type="AlphaFoldDB" id="A0A1L5PN69"/>
<protein>
    <recommendedName>
        <fullName evidence="4">Helix-turn-helix domain-containing protein</fullName>
    </recommendedName>
</protein>
<evidence type="ECO:0000313" key="3">
    <source>
        <dbReference type="Proteomes" id="UP000185146"/>
    </source>
</evidence>
<evidence type="ECO:0008006" key="4">
    <source>
        <dbReference type="Google" id="ProtNLM"/>
    </source>
</evidence>
<evidence type="ECO:0000313" key="2">
    <source>
        <dbReference type="EMBL" id="APO81612.1"/>
    </source>
</evidence>
<reference evidence="2 3" key="1">
    <citation type="submission" date="2016-12" db="EMBL/GenBank/DDBJ databases">
        <title>Draft Genome Sequence of Mercury Resistant Pseudomonas DRA525.</title>
        <authorList>
            <person name="Drace K.M."/>
        </authorList>
    </citation>
    <scope>NUCLEOTIDE SEQUENCE [LARGE SCALE GENOMIC DNA]</scope>
    <source>
        <strain evidence="2 3">DRA525</strain>
    </source>
</reference>
<feature type="region of interest" description="Disordered" evidence="1">
    <location>
        <begin position="33"/>
        <end position="55"/>
    </location>
</feature>
<organism evidence="2 3">
    <name type="scientific">Pseudomonas putida</name>
    <name type="common">Arthrobacter siderocapsulatus</name>
    <dbReference type="NCBI Taxonomy" id="303"/>
    <lineage>
        <taxon>Bacteria</taxon>
        <taxon>Pseudomonadati</taxon>
        <taxon>Pseudomonadota</taxon>
        <taxon>Gammaproteobacteria</taxon>
        <taxon>Pseudomonadales</taxon>
        <taxon>Pseudomonadaceae</taxon>
        <taxon>Pseudomonas</taxon>
    </lineage>
</organism>
<evidence type="ECO:0000256" key="1">
    <source>
        <dbReference type="SAM" id="MobiDB-lite"/>
    </source>
</evidence>
<gene>
    <name evidence="2" type="ORF">BL240_09205</name>
</gene>
<sequence length="168" mass="18791">MNPSIDLEAAQAAFFASGGKIIVLDGYQYVPFPQRKHPEPKPKVKREPDKQSVHQKNAQARAGMVAELAETMTCREAALMLKVSQDSLWRMAKSYGFTFVTAPRGRVFEKQYDDEADAKLAERITALRDIGVSKNQAAKHMKIGHSTMSRIINKFGIDFPPSKRGPQK</sequence>
<dbReference type="EMBL" id="CP018743">
    <property type="protein sequence ID" value="APO81612.1"/>
    <property type="molecule type" value="Genomic_DNA"/>
</dbReference>
<name>A0A1L5PN69_PSEPU</name>
<accession>A0A1L5PN69</accession>
<proteinExistence type="predicted"/>